<keyword evidence="2" id="KW-0050">Antiport</keyword>
<sequence>MVPTYFDPRSWNIAQEELTLEVMRVVLVIGLFVIGVELPKNYMSKHMKGLLVMVIPTMAIGWVIIAATTIGTDELLAAFAAGQ</sequence>
<keyword evidence="1" id="KW-0813">Transport</keyword>
<evidence type="ECO:0000256" key="1">
    <source>
        <dbReference type="ARBA" id="ARBA00022448"/>
    </source>
</evidence>
<dbReference type="Proteomes" id="UP001383192">
    <property type="component" value="Unassembled WGS sequence"/>
</dbReference>
<dbReference type="GO" id="GO:0120029">
    <property type="term" value="P:proton export across plasma membrane"/>
    <property type="evidence" value="ECO:0007669"/>
    <property type="project" value="InterPro"/>
</dbReference>
<keyword evidence="6" id="KW-0812">Transmembrane</keyword>
<evidence type="ECO:0000313" key="7">
    <source>
        <dbReference type="EMBL" id="KAK7061110.1"/>
    </source>
</evidence>
<dbReference type="PANTHER" id="PTHR31382">
    <property type="entry name" value="NA(+)/H(+) ANTIPORTER"/>
    <property type="match status" value="1"/>
</dbReference>
<gene>
    <name evidence="7" type="ORF">VNI00_000846</name>
</gene>
<evidence type="ECO:0000256" key="3">
    <source>
        <dbReference type="ARBA" id="ARBA00023053"/>
    </source>
</evidence>
<dbReference type="GO" id="GO:0030007">
    <property type="term" value="P:intracellular potassium ion homeostasis"/>
    <property type="evidence" value="ECO:0007669"/>
    <property type="project" value="TreeGrafter"/>
</dbReference>
<proteinExistence type="predicted"/>
<dbReference type="PANTHER" id="PTHR31382:SF4">
    <property type="entry name" value="NA(+)_H(+) ANTIPORTER"/>
    <property type="match status" value="1"/>
</dbReference>
<dbReference type="AlphaFoldDB" id="A0AAW0E9Q9"/>
<dbReference type="EMBL" id="JAYKXP010000002">
    <property type="protein sequence ID" value="KAK7061110.1"/>
    <property type="molecule type" value="Genomic_DNA"/>
</dbReference>
<dbReference type="GO" id="GO:0005886">
    <property type="term" value="C:plasma membrane"/>
    <property type="evidence" value="ECO:0007669"/>
    <property type="project" value="InterPro"/>
</dbReference>
<evidence type="ECO:0008006" key="9">
    <source>
        <dbReference type="Google" id="ProtNLM"/>
    </source>
</evidence>
<feature type="transmembrane region" description="Helical" evidence="6">
    <location>
        <begin position="20"/>
        <end position="38"/>
    </location>
</feature>
<keyword evidence="5" id="KW-0739">Sodium transport</keyword>
<accession>A0AAW0E9Q9</accession>
<dbReference type="GO" id="GO:0042391">
    <property type="term" value="P:regulation of membrane potential"/>
    <property type="evidence" value="ECO:0007669"/>
    <property type="project" value="InterPro"/>
</dbReference>
<evidence type="ECO:0000256" key="5">
    <source>
        <dbReference type="ARBA" id="ARBA00023201"/>
    </source>
</evidence>
<comment type="caution">
    <text evidence="7">The sequence shown here is derived from an EMBL/GenBank/DDBJ whole genome shotgun (WGS) entry which is preliminary data.</text>
</comment>
<evidence type="ECO:0000313" key="8">
    <source>
        <dbReference type="Proteomes" id="UP001383192"/>
    </source>
</evidence>
<feature type="transmembrane region" description="Helical" evidence="6">
    <location>
        <begin position="50"/>
        <end position="70"/>
    </location>
</feature>
<keyword evidence="3" id="KW-0915">Sodium</keyword>
<name>A0AAW0E9Q9_9AGAR</name>
<dbReference type="InterPro" id="IPR004712">
    <property type="entry name" value="Na+/H+_antiporter_fungi"/>
</dbReference>
<evidence type="ECO:0000256" key="2">
    <source>
        <dbReference type="ARBA" id="ARBA00022449"/>
    </source>
</evidence>
<evidence type="ECO:0000256" key="6">
    <source>
        <dbReference type="SAM" id="Phobius"/>
    </source>
</evidence>
<keyword evidence="8" id="KW-1185">Reference proteome</keyword>
<keyword evidence="6" id="KW-1133">Transmembrane helix</keyword>
<organism evidence="7 8">
    <name type="scientific">Paramarasmius palmivorus</name>
    <dbReference type="NCBI Taxonomy" id="297713"/>
    <lineage>
        <taxon>Eukaryota</taxon>
        <taxon>Fungi</taxon>
        <taxon>Dikarya</taxon>
        <taxon>Basidiomycota</taxon>
        <taxon>Agaricomycotina</taxon>
        <taxon>Agaricomycetes</taxon>
        <taxon>Agaricomycetidae</taxon>
        <taxon>Agaricales</taxon>
        <taxon>Marasmiineae</taxon>
        <taxon>Marasmiaceae</taxon>
        <taxon>Paramarasmius</taxon>
    </lineage>
</organism>
<keyword evidence="4" id="KW-0406">Ion transport</keyword>
<dbReference type="GO" id="GO:0036376">
    <property type="term" value="P:sodium ion export across plasma membrane"/>
    <property type="evidence" value="ECO:0007669"/>
    <property type="project" value="InterPro"/>
</dbReference>
<protein>
    <recommendedName>
        <fullName evidence="9">PIN-like protein</fullName>
    </recommendedName>
</protein>
<dbReference type="GO" id="GO:0015385">
    <property type="term" value="F:sodium:proton antiporter activity"/>
    <property type="evidence" value="ECO:0007669"/>
    <property type="project" value="InterPro"/>
</dbReference>
<evidence type="ECO:0000256" key="4">
    <source>
        <dbReference type="ARBA" id="ARBA00023065"/>
    </source>
</evidence>
<keyword evidence="6" id="KW-0472">Membrane</keyword>
<reference evidence="7 8" key="1">
    <citation type="submission" date="2024-01" db="EMBL/GenBank/DDBJ databases">
        <title>A draft genome for a cacao thread blight-causing isolate of Paramarasmius palmivorus.</title>
        <authorList>
            <person name="Baruah I.K."/>
            <person name="Bukari Y."/>
            <person name="Amoako-Attah I."/>
            <person name="Meinhardt L.W."/>
            <person name="Bailey B.A."/>
            <person name="Cohen S.P."/>
        </authorList>
    </citation>
    <scope>NUCLEOTIDE SEQUENCE [LARGE SCALE GENOMIC DNA]</scope>
    <source>
        <strain evidence="7 8">GH-12</strain>
    </source>
</reference>